<dbReference type="EMBL" id="CP016616">
    <property type="protein sequence ID" value="ANY80761.1"/>
    <property type="molecule type" value="Genomic_DNA"/>
</dbReference>
<evidence type="ECO:0000313" key="3">
    <source>
        <dbReference type="EMBL" id="ANY80761.1"/>
    </source>
</evidence>
<dbReference type="InterPro" id="IPR002035">
    <property type="entry name" value="VWF_A"/>
</dbReference>
<keyword evidence="1" id="KW-1133">Transmembrane helix</keyword>
<keyword evidence="1" id="KW-0472">Membrane</keyword>
<feature type="transmembrane region" description="Helical" evidence="1">
    <location>
        <begin position="66"/>
        <end position="83"/>
    </location>
</feature>
<accession>A0A1B2ELD4</accession>
<gene>
    <name evidence="3" type="ORF">BB934_23105</name>
</gene>
<evidence type="ECO:0000256" key="1">
    <source>
        <dbReference type="SAM" id="Phobius"/>
    </source>
</evidence>
<sequence length="312" mass="33369">MSAALVSFHCLRPWWLLLLLPAALLWWHLRRRSDTSARWASVIDPAILRALTIGGDSQSRLMPHDVLLLAWCLGIVALAGPTWKREPSPFADARPPVMVVVKVAPSMKAEDLAPSRLVRSVQKLSDLLAIREGASTGLVAYAGSVHLVLPPTPDKDVVVAMAQALSPEIMPMPGDSLAQAASLAAGVLRDAGKGGSILVMADGVAPEQVALLRNAANDAVRFDTTLWAAVPPSRLDTEESLQSAASAMDATLEAIAPDRSDVDNVAARLDRATVVSDVAGEGERWQEAGYWLTPLIALFALAWFRRGWVLGS</sequence>
<dbReference type="Pfam" id="PF13519">
    <property type="entry name" value="VWA_2"/>
    <property type="match status" value="1"/>
</dbReference>
<dbReference type="RefSeq" id="WP_099511832.1">
    <property type="nucleotide sequence ID" value="NZ_CP016616.1"/>
</dbReference>
<dbReference type="AlphaFoldDB" id="A0A1B2ELD4"/>
<feature type="transmembrane region" description="Helical" evidence="1">
    <location>
        <begin position="12"/>
        <end position="29"/>
    </location>
</feature>
<dbReference type="PANTHER" id="PTHR22550:SF14">
    <property type="entry name" value="VWFA DOMAIN-CONTAINING PROTEIN"/>
    <property type="match status" value="1"/>
</dbReference>
<dbReference type="InterPro" id="IPR036465">
    <property type="entry name" value="vWFA_dom_sf"/>
</dbReference>
<protein>
    <recommendedName>
        <fullName evidence="2">VWFA domain-containing protein</fullName>
    </recommendedName>
</protein>
<proteinExistence type="predicted"/>
<feature type="domain" description="VWFA" evidence="2">
    <location>
        <begin position="97"/>
        <end position="203"/>
    </location>
</feature>
<keyword evidence="1" id="KW-0812">Transmembrane</keyword>
<dbReference type="OrthoDB" id="9807628at2"/>
<dbReference type="KEGG" id="moc:BB934_23105"/>
<dbReference type="Gene3D" id="3.40.50.410">
    <property type="entry name" value="von Willebrand factor, type A domain"/>
    <property type="match status" value="1"/>
</dbReference>
<reference evidence="3" key="1">
    <citation type="submission" date="2016-07" db="EMBL/GenBank/DDBJ databases">
        <title>Microvirga ossetica sp. nov. a new species of rhizobia isolated from root nodules of the legume species Vicia alpestris Steven originated from North Ossetia region in the Caucasus.</title>
        <authorList>
            <person name="Safronova V.I."/>
            <person name="Kuznetsova I.G."/>
            <person name="Sazanova A.L."/>
            <person name="Belimov A."/>
            <person name="Andronov E."/>
            <person name="Osledkin Y.S."/>
            <person name="Onishchuk O.P."/>
            <person name="Kurchak O.N."/>
            <person name="Shaposhnikov A.I."/>
            <person name="Willems A."/>
            <person name="Tikhonovich I.A."/>
        </authorList>
    </citation>
    <scope>NUCLEOTIDE SEQUENCE [LARGE SCALE GENOMIC DNA]</scope>
    <source>
        <strain evidence="3">V5/3M</strain>
    </source>
</reference>
<dbReference type="InterPro" id="IPR050768">
    <property type="entry name" value="UPF0353/GerABKA_families"/>
</dbReference>
<name>A0A1B2ELD4_9HYPH</name>
<dbReference type="SUPFAM" id="SSF53300">
    <property type="entry name" value="vWA-like"/>
    <property type="match status" value="1"/>
</dbReference>
<dbReference type="PANTHER" id="PTHR22550">
    <property type="entry name" value="SPORE GERMINATION PROTEIN"/>
    <property type="match status" value="1"/>
</dbReference>
<evidence type="ECO:0000259" key="2">
    <source>
        <dbReference type="Pfam" id="PF13519"/>
    </source>
</evidence>
<organism evidence="3">
    <name type="scientific">Microvirga ossetica</name>
    <dbReference type="NCBI Taxonomy" id="1882682"/>
    <lineage>
        <taxon>Bacteria</taxon>
        <taxon>Pseudomonadati</taxon>
        <taxon>Pseudomonadota</taxon>
        <taxon>Alphaproteobacteria</taxon>
        <taxon>Hyphomicrobiales</taxon>
        <taxon>Methylobacteriaceae</taxon>
        <taxon>Microvirga</taxon>
    </lineage>
</organism>